<organism evidence="2 3">
    <name type="scientific">Steccherinum ochraceum</name>
    <dbReference type="NCBI Taxonomy" id="92696"/>
    <lineage>
        <taxon>Eukaryota</taxon>
        <taxon>Fungi</taxon>
        <taxon>Dikarya</taxon>
        <taxon>Basidiomycota</taxon>
        <taxon>Agaricomycotina</taxon>
        <taxon>Agaricomycetes</taxon>
        <taxon>Polyporales</taxon>
        <taxon>Steccherinaceae</taxon>
        <taxon>Steccherinum</taxon>
    </lineage>
</organism>
<dbReference type="SMART" id="SM00256">
    <property type="entry name" value="FBOX"/>
    <property type="match status" value="1"/>
</dbReference>
<accession>A0A4R0RDL6</accession>
<evidence type="ECO:0000313" key="2">
    <source>
        <dbReference type="EMBL" id="TCD66230.1"/>
    </source>
</evidence>
<proteinExistence type="predicted"/>
<name>A0A4R0RDL6_9APHY</name>
<dbReference type="Pfam" id="PF00646">
    <property type="entry name" value="F-box"/>
    <property type="match status" value="1"/>
</dbReference>
<keyword evidence="3" id="KW-1185">Reference proteome</keyword>
<gene>
    <name evidence="2" type="ORF">EIP91_001633</name>
</gene>
<reference evidence="2 3" key="1">
    <citation type="submission" date="2018-11" db="EMBL/GenBank/DDBJ databases">
        <title>Genome assembly of Steccherinum ochraceum LE-BIN_3174, the white-rot fungus of the Steccherinaceae family (The Residual Polyporoid clade, Polyporales, Basidiomycota).</title>
        <authorList>
            <person name="Fedorova T.V."/>
            <person name="Glazunova O.A."/>
            <person name="Landesman E.O."/>
            <person name="Moiseenko K.V."/>
            <person name="Psurtseva N.V."/>
            <person name="Savinova O.S."/>
            <person name="Shakhova N.V."/>
            <person name="Tyazhelova T.V."/>
            <person name="Vasina D.V."/>
        </authorList>
    </citation>
    <scope>NUCLEOTIDE SEQUENCE [LARGE SCALE GENOMIC DNA]</scope>
    <source>
        <strain evidence="2 3">LE-BIN_3174</strain>
    </source>
</reference>
<dbReference type="InterPro" id="IPR001810">
    <property type="entry name" value="F-box_dom"/>
</dbReference>
<dbReference type="SUPFAM" id="SSF81383">
    <property type="entry name" value="F-box domain"/>
    <property type="match status" value="1"/>
</dbReference>
<comment type="caution">
    <text evidence="2">The sequence shown here is derived from an EMBL/GenBank/DDBJ whole genome shotgun (WGS) entry which is preliminary data.</text>
</comment>
<feature type="domain" description="F-box" evidence="1">
    <location>
        <begin position="14"/>
        <end position="54"/>
    </location>
</feature>
<dbReference type="EMBL" id="RWJN01000144">
    <property type="protein sequence ID" value="TCD66230.1"/>
    <property type="molecule type" value="Genomic_DNA"/>
</dbReference>
<evidence type="ECO:0000259" key="1">
    <source>
        <dbReference type="SMART" id="SM00256"/>
    </source>
</evidence>
<dbReference type="Proteomes" id="UP000292702">
    <property type="component" value="Unassembled WGS sequence"/>
</dbReference>
<protein>
    <recommendedName>
        <fullName evidence="1">F-box domain-containing protein</fullName>
    </recommendedName>
</protein>
<evidence type="ECO:0000313" key="3">
    <source>
        <dbReference type="Proteomes" id="UP000292702"/>
    </source>
</evidence>
<dbReference type="OrthoDB" id="2747824at2759"/>
<dbReference type="InterPro" id="IPR036047">
    <property type="entry name" value="F-box-like_dom_sf"/>
</dbReference>
<dbReference type="AlphaFoldDB" id="A0A4R0RDL6"/>
<sequence length="551" mass="62409">MEAYSKLKSAPKLIPDDLVELILLGADLQSIMRCRQVNKRFNRLIEQSMRLQYKIELALDNLEDGFPSNISVSERLQLLEGRRNAWKGMKFRKKLFLDRRLDQEDTRSTQICDTGYDARIDPEDPPGVISISLMQGGTATKSWKVPTAGVVVGQLENFLLYSENGLLVLLDLHDDAVTIHFCCWITGAPHIRAFQPCFHIGDEGPPLPEDPSLRLSVGAYICEEYVVVDWDASNDCKHIFIFNWYTGEVVTDFSSTLPSDYMLLSEQYLLVVYDTPQEPLQLSVIGLSVAQKGCTREATVQDLRTVCRLQLPEKSGRLFSTGLQLTSHSTALWGRTAETRPWAAFVSLSDMIALMVENEDSEVMEGDFEYEDFTLFILPSVIHDCIEVARANGPRSFSWHEWGPKNTRLVRTSTRLHMGFFASRGMRAVGHMHPLDPVTGTLTDSGNSMLLQLYDFAPLAVRKHQTNLKLGRAERGVEVSAQSEYDPSAVFKAQDLTSMLPFLVRHVAWRLDNGRDITEFRDLRLSDDGIEVDYENRVGNLKTQKFICPTW</sequence>